<organism evidence="2 3">
    <name type="scientific">Schistosoma mattheei</name>
    <dbReference type="NCBI Taxonomy" id="31246"/>
    <lineage>
        <taxon>Eukaryota</taxon>
        <taxon>Metazoa</taxon>
        <taxon>Spiralia</taxon>
        <taxon>Lophotrochozoa</taxon>
        <taxon>Platyhelminthes</taxon>
        <taxon>Trematoda</taxon>
        <taxon>Digenea</taxon>
        <taxon>Strigeidida</taxon>
        <taxon>Schistosomatoidea</taxon>
        <taxon>Schistosomatidae</taxon>
        <taxon>Schistosoma</taxon>
    </lineage>
</organism>
<proteinExistence type="predicted"/>
<dbReference type="Proteomes" id="UP000050791">
    <property type="component" value="Unassembled WGS sequence"/>
</dbReference>
<evidence type="ECO:0000259" key="1">
    <source>
        <dbReference type="Pfam" id="PF25766"/>
    </source>
</evidence>
<feature type="domain" description="RPAP1/MINIYO-like TPR repeats" evidence="1">
    <location>
        <begin position="232"/>
        <end position="301"/>
    </location>
</feature>
<dbReference type="PANTHER" id="PTHR21483:SF18">
    <property type="entry name" value="RNA POLYMERASE II-ASSOCIATED PROTEIN 1"/>
    <property type="match status" value="1"/>
</dbReference>
<feature type="domain" description="RPAP1/MINIYO-like TPR repeats" evidence="1">
    <location>
        <begin position="7"/>
        <end position="61"/>
    </location>
</feature>
<sequence length="341" mass="40343">MCLNTRYIDLVNHYNALSYDSPAFANLVFWRCQQLCHVKYRCALWGEHQQVLNSLRIVLNQGPEIITSSNFENVFKYQVNERYIDLVNHYNALSYDSPAFANLVFWRCQQLCHVKYRCALWGEHQQVLNSLRIVLNQGPEIITSSNFENVFKYQVNERYIDLVNHYNALSYDSPAFANLVFWRCQQLCHVKYRCALWGEHQQVLNSLRIVLNQGPEIITSSNFENVFKYQVNERYIDLVNHYNALSYDSPAFANLVFWRCQQLCHVKYRCALWGEHQQVLNSLRIVLNQEINVELASMLEKCNRAYECPTVKMNLMKDRYERRLTDLNSECTSLQNISQEI</sequence>
<name>A0AA85B2N0_9TREM</name>
<reference evidence="3" key="1">
    <citation type="submission" date="2023-11" db="UniProtKB">
        <authorList>
            <consortium name="WormBaseParasite"/>
        </authorList>
    </citation>
    <scope>IDENTIFICATION</scope>
</reference>
<accession>A0AA85B2N0</accession>
<dbReference type="InterPro" id="IPR057989">
    <property type="entry name" value="TPR_RPAP1/MINIYO-like"/>
</dbReference>
<protein>
    <recommendedName>
        <fullName evidence="1">RPAP1/MINIYO-like TPR repeats domain-containing protein</fullName>
    </recommendedName>
</protein>
<feature type="domain" description="RPAP1/MINIYO-like TPR repeats" evidence="1">
    <location>
        <begin position="156"/>
        <end position="213"/>
    </location>
</feature>
<dbReference type="PANTHER" id="PTHR21483">
    <property type="entry name" value="RNA POLYMERASE II-ASSOCIATED PROTEIN 1"/>
    <property type="match status" value="1"/>
</dbReference>
<dbReference type="GO" id="GO:0006366">
    <property type="term" value="P:transcription by RNA polymerase II"/>
    <property type="evidence" value="ECO:0007669"/>
    <property type="project" value="InterPro"/>
</dbReference>
<feature type="domain" description="RPAP1/MINIYO-like TPR repeats" evidence="1">
    <location>
        <begin position="80"/>
        <end position="137"/>
    </location>
</feature>
<dbReference type="AlphaFoldDB" id="A0AA85B2N0"/>
<evidence type="ECO:0000313" key="3">
    <source>
        <dbReference type="WBParaSite" id="SMTH1_26190.1"/>
    </source>
</evidence>
<dbReference type="WBParaSite" id="SMTH1_26190.1">
    <property type="protein sequence ID" value="SMTH1_26190.1"/>
    <property type="gene ID" value="SMTH1_26190"/>
</dbReference>
<dbReference type="InterPro" id="IPR039913">
    <property type="entry name" value="RPAP1/Rba50"/>
</dbReference>
<evidence type="ECO:0000313" key="2">
    <source>
        <dbReference type="Proteomes" id="UP000050791"/>
    </source>
</evidence>
<dbReference type="Pfam" id="PF25766">
    <property type="entry name" value="TPR_RPAP1"/>
    <property type="match status" value="4"/>
</dbReference>